<dbReference type="InterPro" id="IPR029058">
    <property type="entry name" value="AB_hydrolase_fold"/>
</dbReference>
<dbReference type="InterPro" id="IPR013094">
    <property type="entry name" value="AB_hydrolase_3"/>
</dbReference>
<feature type="domain" description="WRKY" evidence="8">
    <location>
        <begin position="124"/>
        <end position="163"/>
    </location>
</feature>
<dbReference type="PROSITE" id="PS50811">
    <property type="entry name" value="WRKY"/>
    <property type="match status" value="1"/>
</dbReference>
<reference evidence="9" key="1">
    <citation type="journal article" date="2021" name="J. Hered.">
        <title>Genome Assembly of Salicaceae Populus deltoides (Eastern Cottonwood) I-69 Based on Nanopore Sequencing and Hi-C Technologies.</title>
        <authorList>
            <person name="Bai S."/>
            <person name="Wu H."/>
            <person name="Zhang J."/>
            <person name="Pan Z."/>
            <person name="Zhao W."/>
            <person name="Li Z."/>
            <person name="Tong C."/>
        </authorList>
    </citation>
    <scope>NUCLEOTIDE SEQUENCE</scope>
    <source>
        <tissue evidence="9">Leaf</tissue>
    </source>
</reference>
<comment type="similarity">
    <text evidence="2">Belongs to the 'GDXG' lipolytic enzyme family.</text>
</comment>
<keyword evidence="6" id="KW-0539">Nucleus</keyword>
<evidence type="ECO:0000313" key="9">
    <source>
        <dbReference type="EMBL" id="KAH8516597.1"/>
    </source>
</evidence>
<evidence type="ECO:0000256" key="7">
    <source>
        <dbReference type="SAM" id="MobiDB-lite"/>
    </source>
</evidence>
<keyword evidence="10" id="KW-1185">Reference proteome</keyword>
<evidence type="ECO:0000256" key="4">
    <source>
        <dbReference type="ARBA" id="ARBA00023125"/>
    </source>
</evidence>
<comment type="subcellular location">
    <subcellularLocation>
        <location evidence="1">Nucleus</location>
    </subcellularLocation>
</comment>
<dbReference type="InterPro" id="IPR044810">
    <property type="entry name" value="WRKY_plant"/>
</dbReference>
<dbReference type="PANTHER" id="PTHR31221">
    <property type="entry name" value="WRKY TRANSCRIPTION FACTOR PROTEIN 1-RELATED"/>
    <property type="match status" value="1"/>
</dbReference>
<dbReference type="AlphaFoldDB" id="A0A8T2ZGN2"/>
<proteinExistence type="inferred from homology"/>
<keyword evidence="3" id="KW-0805">Transcription regulation</keyword>
<dbReference type="InterPro" id="IPR036576">
    <property type="entry name" value="WRKY_dom_sf"/>
</dbReference>
<protein>
    <recommendedName>
        <fullName evidence="8">WRKY domain-containing protein</fullName>
    </recommendedName>
</protein>
<name>A0A8T2ZGN2_POPDE</name>
<evidence type="ECO:0000256" key="3">
    <source>
        <dbReference type="ARBA" id="ARBA00023015"/>
    </source>
</evidence>
<dbReference type="PANTHER" id="PTHR31221:SF137">
    <property type="entry name" value="WRKY TRANSCRIPTION FACTOR 12-RELATED"/>
    <property type="match status" value="1"/>
</dbReference>
<dbReference type="GO" id="GO:0005634">
    <property type="term" value="C:nucleus"/>
    <property type="evidence" value="ECO:0007669"/>
    <property type="project" value="UniProtKB-SubCell"/>
</dbReference>
<dbReference type="SUPFAM" id="SSF118290">
    <property type="entry name" value="WRKY DNA-binding domain"/>
    <property type="match status" value="1"/>
</dbReference>
<dbReference type="GO" id="GO:0016787">
    <property type="term" value="F:hydrolase activity"/>
    <property type="evidence" value="ECO:0007669"/>
    <property type="project" value="InterPro"/>
</dbReference>
<accession>A0A8T2ZGN2</accession>
<dbReference type="Proteomes" id="UP000807159">
    <property type="component" value="Chromosome 2"/>
</dbReference>
<keyword evidence="5" id="KW-0804">Transcription</keyword>
<feature type="compositionally biased region" description="Low complexity" evidence="7">
    <location>
        <begin position="83"/>
        <end position="94"/>
    </location>
</feature>
<dbReference type="Gene3D" id="2.20.25.80">
    <property type="entry name" value="WRKY domain"/>
    <property type="match status" value="1"/>
</dbReference>
<dbReference type="Pfam" id="PF07859">
    <property type="entry name" value="Abhydrolase_3"/>
    <property type="match status" value="1"/>
</dbReference>
<keyword evidence="4" id="KW-0238">DNA-binding</keyword>
<dbReference type="GO" id="GO:0003700">
    <property type="term" value="F:DNA-binding transcription factor activity"/>
    <property type="evidence" value="ECO:0007669"/>
    <property type="project" value="InterPro"/>
</dbReference>
<evidence type="ECO:0000256" key="6">
    <source>
        <dbReference type="ARBA" id="ARBA00023242"/>
    </source>
</evidence>
<evidence type="ECO:0000259" key="8">
    <source>
        <dbReference type="PROSITE" id="PS50811"/>
    </source>
</evidence>
<organism evidence="9 10">
    <name type="scientific">Populus deltoides</name>
    <name type="common">Eastern poplar</name>
    <name type="synonym">Eastern cottonwood</name>
    <dbReference type="NCBI Taxonomy" id="3696"/>
    <lineage>
        <taxon>Eukaryota</taxon>
        <taxon>Viridiplantae</taxon>
        <taxon>Streptophyta</taxon>
        <taxon>Embryophyta</taxon>
        <taxon>Tracheophyta</taxon>
        <taxon>Spermatophyta</taxon>
        <taxon>Magnoliopsida</taxon>
        <taxon>eudicotyledons</taxon>
        <taxon>Gunneridae</taxon>
        <taxon>Pentapetalae</taxon>
        <taxon>rosids</taxon>
        <taxon>fabids</taxon>
        <taxon>Malpighiales</taxon>
        <taxon>Salicaceae</taxon>
        <taxon>Saliceae</taxon>
        <taxon>Populus</taxon>
    </lineage>
</organism>
<feature type="region of interest" description="Disordered" evidence="7">
    <location>
        <begin position="62"/>
        <end position="101"/>
    </location>
</feature>
<dbReference type="InterPro" id="IPR003657">
    <property type="entry name" value="WRKY_dom"/>
</dbReference>
<sequence>MDQGGREVPNYGLQVSFSTPQAIHEMGFVQYEENQVLSFLAPSQSSQISQPLNTNTTTNIHMGFGHNDEQVGTMDPKPSSDENCTGNANNDGNNSWWRSSSSEKNRLKVRRKLREPRFCFQTRSDVDVLDDGYKWRKYGQKVVKNSLHPRMNPGVEDLARLGCERMLIFVAEKDYLTVAAKNYYEKLKRNEWKRTVELVENEKEDHYFHLLDLDGDKA</sequence>
<evidence type="ECO:0000256" key="1">
    <source>
        <dbReference type="ARBA" id="ARBA00004123"/>
    </source>
</evidence>
<evidence type="ECO:0000256" key="2">
    <source>
        <dbReference type="ARBA" id="ARBA00010515"/>
    </source>
</evidence>
<dbReference type="GO" id="GO:0043565">
    <property type="term" value="F:sequence-specific DNA binding"/>
    <property type="evidence" value="ECO:0007669"/>
    <property type="project" value="InterPro"/>
</dbReference>
<evidence type="ECO:0000313" key="10">
    <source>
        <dbReference type="Proteomes" id="UP000807159"/>
    </source>
</evidence>
<dbReference type="SMART" id="SM00774">
    <property type="entry name" value="WRKY"/>
    <property type="match status" value="1"/>
</dbReference>
<comment type="caution">
    <text evidence="9">The sequence shown here is derived from an EMBL/GenBank/DDBJ whole genome shotgun (WGS) entry which is preliminary data.</text>
</comment>
<gene>
    <name evidence="9" type="ORF">H0E87_004808</name>
</gene>
<evidence type="ECO:0000256" key="5">
    <source>
        <dbReference type="ARBA" id="ARBA00023163"/>
    </source>
</evidence>
<dbReference type="EMBL" id="JACEGQ020000002">
    <property type="protein sequence ID" value="KAH8516597.1"/>
    <property type="molecule type" value="Genomic_DNA"/>
</dbReference>
<dbReference type="SUPFAM" id="SSF53474">
    <property type="entry name" value="alpha/beta-Hydrolases"/>
    <property type="match status" value="1"/>
</dbReference>